<dbReference type="EMBL" id="JAQOWY010001071">
    <property type="protein sequence ID" value="KAK1837663.1"/>
    <property type="molecule type" value="Genomic_DNA"/>
</dbReference>
<proteinExistence type="predicted"/>
<evidence type="ECO:0000313" key="2">
    <source>
        <dbReference type="EMBL" id="KAK1837663.1"/>
    </source>
</evidence>
<dbReference type="Proteomes" id="UP001243330">
    <property type="component" value="Unassembled WGS sequence"/>
</dbReference>
<gene>
    <name evidence="2" type="ORF">CCHR01_19717</name>
</gene>
<accession>A0AAD9E7K7</accession>
<evidence type="ECO:0000256" key="1">
    <source>
        <dbReference type="SAM" id="MobiDB-lite"/>
    </source>
</evidence>
<protein>
    <submittedName>
        <fullName evidence="2">Uncharacterized protein</fullName>
    </submittedName>
</protein>
<name>A0AAD9E7K7_9PEZI</name>
<evidence type="ECO:0000313" key="3">
    <source>
        <dbReference type="Proteomes" id="UP001243330"/>
    </source>
</evidence>
<sequence>MDRGKQENKCVGEKRQDVSVSCVVRRSTVGCSLVMVSFRCPEGFRYYSRTPFSSPSYAAESSPASSAVGWRAGVRSGEVVECHFGGVFFRIVEVLAVVPKSCGEGASVDGDSAGPGGTAACDEGDEPLVTPTDDKNDLEYWWENVCLAAGVCESLALAS</sequence>
<organism evidence="2 3">
    <name type="scientific">Colletotrichum chrysophilum</name>
    <dbReference type="NCBI Taxonomy" id="1836956"/>
    <lineage>
        <taxon>Eukaryota</taxon>
        <taxon>Fungi</taxon>
        <taxon>Dikarya</taxon>
        <taxon>Ascomycota</taxon>
        <taxon>Pezizomycotina</taxon>
        <taxon>Sordariomycetes</taxon>
        <taxon>Hypocreomycetidae</taxon>
        <taxon>Glomerellales</taxon>
        <taxon>Glomerellaceae</taxon>
        <taxon>Colletotrichum</taxon>
        <taxon>Colletotrichum gloeosporioides species complex</taxon>
    </lineage>
</organism>
<comment type="caution">
    <text evidence="2">The sequence shown here is derived from an EMBL/GenBank/DDBJ whole genome shotgun (WGS) entry which is preliminary data.</text>
</comment>
<reference evidence="2" key="1">
    <citation type="submission" date="2023-01" db="EMBL/GenBank/DDBJ databases">
        <title>Colletotrichum chrysophilum M932 genome sequence.</title>
        <authorList>
            <person name="Baroncelli R."/>
        </authorList>
    </citation>
    <scope>NUCLEOTIDE SEQUENCE</scope>
    <source>
        <strain evidence="2">M932</strain>
    </source>
</reference>
<dbReference type="AlphaFoldDB" id="A0AAD9E7K7"/>
<keyword evidence="3" id="KW-1185">Reference proteome</keyword>
<feature type="region of interest" description="Disordered" evidence="1">
    <location>
        <begin position="108"/>
        <end position="127"/>
    </location>
</feature>